<dbReference type="Gramene" id="OMERI03G16680.1">
    <property type="protein sequence ID" value="OMERI03G16680.1"/>
    <property type="gene ID" value="OMERI03G16680"/>
</dbReference>
<proteinExistence type="predicted"/>
<keyword evidence="3" id="KW-1185">Reference proteome</keyword>
<evidence type="ECO:0000313" key="3">
    <source>
        <dbReference type="Proteomes" id="UP000008021"/>
    </source>
</evidence>
<feature type="region of interest" description="Disordered" evidence="1">
    <location>
        <begin position="1"/>
        <end position="26"/>
    </location>
</feature>
<dbReference type="Proteomes" id="UP000008021">
    <property type="component" value="Chromosome 3"/>
</dbReference>
<reference evidence="2" key="1">
    <citation type="submission" date="2015-04" db="UniProtKB">
        <authorList>
            <consortium name="EnsemblPlants"/>
        </authorList>
    </citation>
    <scope>IDENTIFICATION</scope>
</reference>
<dbReference type="EnsemblPlants" id="OMERI03G16680.1">
    <property type="protein sequence ID" value="OMERI03G16680.1"/>
    <property type="gene ID" value="OMERI03G16680"/>
</dbReference>
<accession>A0A0E0D116</accession>
<name>A0A0E0D116_9ORYZ</name>
<evidence type="ECO:0000313" key="2">
    <source>
        <dbReference type="EnsemblPlants" id="OMERI03G16680.1"/>
    </source>
</evidence>
<organism evidence="2">
    <name type="scientific">Oryza meridionalis</name>
    <dbReference type="NCBI Taxonomy" id="40149"/>
    <lineage>
        <taxon>Eukaryota</taxon>
        <taxon>Viridiplantae</taxon>
        <taxon>Streptophyta</taxon>
        <taxon>Embryophyta</taxon>
        <taxon>Tracheophyta</taxon>
        <taxon>Spermatophyta</taxon>
        <taxon>Magnoliopsida</taxon>
        <taxon>Liliopsida</taxon>
        <taxon>Poales</taxon>
        <taxon>Poaceae</taxon>
        <taxon>BOP clade</taxon>
        <taxon>Oryzoideae</taxon>
        <taxon>Oryzeae</taxon>
        <taxon>Oryzinae</taxon>
        <taxon>Oryza</taxon>
    </lineage>
</organism>
<protein>
    <recommendedName>
        <fullName evidence="4">DUF834 domain-containing protein</fullName>
    </recommendedName>
</protein>
<dbReference type="HOGENOM" id="CLU_2007576_0_0_1"/>
<dbReference type="AlphaFoldDB" id="A0A0E0D116"/>
<sequence>MEAEEEAAAVGSRAEGGRSGGGGREDGLSFGVVLARMETEEEEASADETATVAMVAGSRADGGRSGGVGGRVRDASWWLVRIEAKEEAAGSRQRQRRWLQRRGWAGEVAGPSLAMKRMGVATKL</sequence>
<reference evidence="2" key="2">
    <citation type="submission" date="2018-05" db="EMBL/GenBank/DDBJ databases">
        <title>OmerRS3 (Oryza meridionalis Reference Sequence Version 3).</title>
        <authorList>
            <person name="Zhang J."/>
            <person name="Kudrna D."/>
            <person name="Lee S."/>
            <person name="Talag J."/>
            <person name="Welchert J."/>
            <person name="Wing R.A."/>
        </authorList>
    </citation>
    <scope>NUCLEOTIDE SEQUENCE [LARGE SCALE GENOMIC DNA]</scope>
    <source>
        <strain evidence="2">cv. OR44</strain>
    </source>
</reference>
<evidence type="ECO:0000256" key="1">
    <source>
        <dbReference type="SAM" id="MobiDB-lite"/>
    </source>
</evidence>
<evidence type="ECO:0008006" key="4">
    <source>
        <dbReference type="Google" id="ProtNLM"/>
    </source>
</evidence>